<sequence>LLGSSANDAAADDDDDDDFVGTLLYLVISHLE</sequence>
<organism evidence="1">
    <name type="scientific">Anisakis simplex</name>
    <name type="common">Herring worm</name>
    <dbReference type="NCBI Taxonomy" id="6269"/>
    <lineage>
        <taxon>Eukaryota</taxon>
        <taxon>Metazoa</taxon>
        <taxon>Ecdysozoa</taxon>
        <taxon>Nematoda</taxon>
        <taxon>Chromadorea</taxon>
        <taxon>Rhabditida</taxon>
        <taxon>Spirurina</taxon>
        <taxon>Ascaridomorpha</taxon>
        <taxon>Ascaridoidea</taxon>
        <taxon>Anisakidae</taxon>
        <taxon>Anisakis</taxon>
        <taxon>Anisakis simplex complex</taxon>
    </lineage>
</organism>
<evidence type="ECO:0000313" key="1">
    <source>
        <dbReference type="WBParaSite" id="ASIM_0000503701-mRNA-1"/>
    </source>
</evidence>
<reference evidence="1" key="1">
    <citation type="submission" date="2017-02" db="UniProtKB">
        <authorList>
            <consortium name="WormBaseParasite"/>
        </authorList>
    </citation>
    <scope>IDENTIFICATION</scope>
</reference>
<dbReference type="WBParaSite" id="ASIM_0000503701-mRNA-1">
    <property type="protein sequence ID" value="ASIM_0000503701-mRNA-1"/>
    <property type="gene ID" value="ASIM_0000503701"/>
</dbReference>
<name>A0A0M3JBR0_ANISI</name>
<dbReference type="AlphaFoldDB" id="A0A0M3JBR0"/>
<proteinExistence type="predicted"/>
<accession>A0A0M3JBR0</accession>
<protein>
    <submittedName>
        <fullName evidence="1">WAPL domain-containing protein</fullName>
    </submittedName>
</protein>